<feature type="domain" description="Endoribonuclease L-PSP/chorismate mutase-like" evidence="1">
    <location>
        <begin position="12"/>
        <end position="144"/>
    </location>
</feature>
<dbReference type="InterPro" id="IPR013813">
    <property type="entry name" value="Endoribo_LPSP/chorism_mut-like"/>
</dbReference>
<dbReference type="PANTHER" id="PTHR43760:SF1">
    <property type="entry name" value="ENDORIBONUCLEASE L-PSP_CHORISMATE MUTASE-LIKE DOMAIN-CONTAINING PROTEIN"/>
    <property type="match status" value="1"/>
</dbReference>
<reference evidence="3" key="1">
    <citation type="submission" date="2020-05" db="EMBL/GenBank/DDBJ databases">
        <authorList>
            <person name="Chiriac C."/>
            <person name="Salcher M."/>
            <person name="Ghai R."/>
            <person name="Kavagutti S V."/>
        </authorList>
    </citation>
    <scope>NUCLEOTIDE SEQUENCE</scope>
</reference>
<evidence type="ECO:0000259" key="1">
    <source>
        <dbReference type="Pfam" id="PF14588"/>
    </source>
</evidence>
<gene>
    <name evidence="2" type="ORF">UFOPK2593_00353</name>
    <name evidence="3" type="ORF">UFOPK2894_00301</name>
    <name evidence="4" type="ORF">UFOPK4234_00292</name>
    <name evidence="5" type="ORF">UFOPK4295_01288</name>
</gene>
<evidence type="ECO:0000313" key="4">
    <source>
        <dbReference type="EMBL" id="CAB5035407.1"/>
    </source>
</evidence>
<dbReference type="EMBL" id="CAFBQA010000008">
    <property type="protein sequence ID" value="CAB5035407.1"/>
    <property type="molecule type" value="Genomic_DNA"/>
</dbReference>
<dbReference type="PANTHER" id="PTHR43760">
    <property type="entry name" value="ENDORIBONUCLEASE-RELATED"/>
    <property type="match status" value="1"/>
</dbReference>
<proteinExistence type="predicted"/>
<sequence>MTDAKNVVTGERLAALGLELPEVAVPVAAYVPAVRIGNLIFTSGQLPMVDGALSATGKLGAEISTEQGKELAQVCGLNALAAIATLVDLDEVVQVVKVLAFVASAPGFTTQAQVANGVSELFGTIFGDAGKHARSSVGVAELPLGAPVEVEVIVAVRG</sequence>
<organism evidence="3">
    <name type="scientific">freshwater metagenome</name>
    <dbReference type="NCBI Taxonomy" id="449393"/>
    <lineage>
        <taxon>unclassified sequences</taxon>
        <taxon>metagenomes</taxon>
        <taxon>ecological metagenomes</taxon>
    </lineage>
</organism>
<name>A0A6J6V5Z9_9ZZZZ</name>
<evidence type="ECO:0000313" key="2">
    <source>
        <dbReference type="EMBL" id="CAB4696300.1"/>
    </source>
</evidence>
<dbReference type="Gene3D" id="3.30.1330.40">
    <property type="entry name" value="RutC-like"/>
    <property type="match status" value="1"/>
</dbReference>
<protein>
    <submittedName>
        <fullName evidence="3">Unannotated protein</fullName>
    </submittedName>
</protein>
<dbReference type="Pfam" id="PF14588">
    <property type="entry name" value="YjgF_endoribonc"/>
    <property type="match status" value="1"/>
</dbReference>
<dbReference type="InterPro" id="IPR035959">
    <property type="entry name" value="RutC-like_sf"/>
</dbReference>
<evidence type="ECO:0000313" key="5">
    <source>
        <dbReference type="EMBL" id="CAB5054865.1"/>
    </source>
</evidence>
<dbReference type="EMBL" id="CAFBQF010000079">
    <property type="protein sequence ID" value="CAB5054865.1"/>
    <property type="molecule type" value="Genomic_DNA"/>
</dbReference>
<accession>A0A6J6V5Z9</accession>
<dbReference type="CDD" id="cd02199">
    <property type="entry name" value="YjgF_YER057c_UK114_like_1"/>
    <property type="match status" value="1"/>
</dbReference>
<dbReference type="EMBL" id="CAEZZQ010000011">
    <property type="protein sequence ID" value="CAB4766515.1"/>
    <property type="molecule type" value="Genomic_DNA"/>
</dbReference>
<dbReference type="EMBL" id="CAEZXW010000012">
    <property type="protein sequence ID" value="CAB4696300.1"/>
    <property type="molecule type" value="Genomic_DNA"/>
</dbReference>
<dbReference type="SUPFAM" id="SSF55298">
    <property type="entry name" value="YjgF-like"/>
    <property type="match status" value="1"/>
</dbReference>
<dbReference type="AlphaFoldDB" id="A0A6J6V5Z9"/>
<evidence type="ECO:0000313" key="3">
    <source>
        <dbReference type="EMBL" id="CAB4766515.1"/>
    </source>
</evidence>